<comment type="pathway">
    <text evidence="2">Siderophore biosynthesis.</text>
</comment>
<evidence type="ECO:0000256" key="6">
    <source>
        <dbReference type="ARBA" id="ARBA00022630"/>
    </source>
</evidence>
<gene>
    <name evidence="17" type="ORF">E0H50_32785</name>
</gene>
<keyword evidence="9" id="KW-0560">Oxidoreductase</keyword>
<dbReference type="PANTHER" id="PTHR42802">
    <property type="entry name" value="MONOOXYGENASE"/>
    <property type="match status" value="1"/>
</dbReference>
<evidence type="ECO:0000256" key="11">
    <source>
        <dbReference type="ARBA" id="ARBA00029939"/>
    </source>
</evidence>
<evidence type="ECO:0000256" key="13">
    <source>
        <dbReference type="ARBA" id="ARBA00032493"/>
    </source>
</evidence>
<evidence type="ECO:0000256" key="1">
    <source>
        <dbReference type="ARBA" id="ARBA00001974"/>
    </source>
</evidence>
<evidence type="ECO:0000256" key="4">
    <source>
        <dbReference type="ARBA" id="ARBA00013076"/>
    </source>
</evidence>
<accession>A0A4R0I7H4</accession>
<evidence type="ECO:0000256" key="9">
    <source>
        <dbReference type="ARBA" id="ARBA00023002"/>
    </source>
</evidence>
<protein>
    <recommendedName>
        <fullName evidence="5">L-lysine N6-monooxygenase MbtG</fullName>
        <ecNumber evidence="4">1.14.13.59</ecNumber>
    </recommendedName>
    <alternativeName>
        <fullName evidence="14">Lysine 6-N-hydroxylase</fullName>
    </alternativeName>
    <alternativeName>
        <fullName evidence="13">Lysine N6-hydroxylase</fullName>
    </alternativeName>
    <alternativeName>
        <fullName evidence="11">Lysine-N-oxygenase</fullName>
    </alternativeName>
    <alternativeName>
        <fullName evidence="12">Mycobactin synthase protein G</fullName>
    </alternativeName>
</protein>
<dbReference type="Pfam" id="PF13434">
    <property type="entry name" value="Lys_Orn_oxgnase"/>
    <property type="match status" value="1"/>
</dbReference>
<comment type="cofactor">
    <cofactor evidence="1">
        <name>FAD</name>
        <dbReference type="ChEBI" id="CHEBI:57692"/>
    </cofactor>
</comment>
<name>A0A4R0I7H4_9ACTN</name>
<dbReference type="RefSeq" id="WP_131294864.1">
    <property type="nucleotide sequence ID" value="NZ_SJKA01000015.1"/>
</dbReference>
<sequence length="465" mass="51476">MTNHDVELLAIGAGPANLALAVALEELGADGLAERSLVIERGPTVEWQRGLLLPWTKSQVAFAKDLVTLRNPRSKFTFLNYLRSVGRLDDFINMGSFTPYRVEVSGYLQWVSESLRKVQLRLGCDCTSVEPVRDSAGSLTGWLTRLADGSTISSRYLVIGAGRDPYIPPELSHLPADRLIHSTRYRSRVAELDKDQHHRIAVIGAAQSAAEMFRATQHDLPNSDVSWVMRSIGLRAYDTNKFTNELYYPSYIDKFFEALPEGKKQILQEMHLTNYSGVESDLLQELYTSLYLDRLSGVERRRLVPMTDITGARTDGDDIVLELTDRKTGAVDELRRDLVFLGTGFVREMPRLIRGLGAAIGLDRIEVNRQYRLELGEPSDAACYLQGVNEATHGIADSLLSVLGNRAADIAQDILGHRTVKRVNGVHRPIAEHLSTAEHPSPAERPSGADRRTAVPVPADGAVPA</sequence>
<comment type="caution">
    <text evidence="17">The sequence shown here is derived from an EMBL/GenBank/DDBJ whole genome shotgun (WGS) entry which is preliminary data.</text>
</comment>
<evidence type="ECO:0000313" key="18">
    <source>
        <dbReference type="Proteomes" id="UP000292695"/>
    </source>
</evidence>
<dbReference type="AlphaFoldDB" id="A0A4R0I7H4"/>
<proteinExistence type="inferred from homology"/>
<evidence type="ECO:0000256" key="2">
    <source>
        <dbReference type="ARBA" id="ARBA00004924"/>
    </source>
</evidence>
<feature type="compositionally biased region" description="Low complexity" evidence="16">
    <location>
        <begin position="454"/>
        <end position="465"/>
    </location>
</feature>
<evidence type="ECO:0000313" key="17">
    <source>
        <dbReference type="EMBL" id="TCC24418.1"/>
    </source>
</evidence>
<feature type="region of interest" description="Disordered" evidence="16">
    <location>
        <begin position="431"/>
        <end position="465"/>
    </location>
</feature>
<evidence type="ECO:0000256" key="10">
    <source>
        <dbReference type="ARBA" id="ARBA00023033"/>
    </source>
</evidence>
<dbReference type="PANTHER" id="PTHR42802:SF1">
    <property type="entry name" value="L-ORNITHINE N(5)-MONOOXYGENASE"/>
    <property type="match status" value="1"/>
</dbReference>
<evidence type="ECO:0000256" key="5">
    <source>
        <dbReference type="ARBA" id="ARBA00016406"/>
    </source>
</evidence>
<keyword evidence="8" id="KW-0521">NADP</keyword>
<dbReference type="GO" id="GO:0047091">
    <property type="term" value="F:L-lysine 6-monooxygenase (NADPH) activity"/>
    <property type="evidence" value="ECO:0007669"/>
    <property type="project" value="UniProtKB-EC"/>
</dbReference>
<evidence type="ECO:0000256" key="8">
    <source>
        <dbReference type="ARBA" id="ARBA00022857"/>
    </source>
</evidence>
<dbReference type="OrthoDB" id="7527071at2"/>
<comment type="similarity">
    <text evidence="3">Belongs to the lysine N(6)-hydroxylase/L-ornithine N(5)-oxygenase family.</text>
</comment>
<keyword evidence="10 17" id="KW-0503">Monooxygenase</keyword>
<evidence type="ECO:0000256" key="3">
    <source>
        <dbReference type="ARBA" id="ARBA00007588"/>
    </source>
</evidence>
<dbReference type="InterPro" id="IPR025700">
    <property type="entry name" value="Lys/Orn_oxygenase"/>
</dbReference>
<dbReference type="Gene3D" id="3.50.50.60">
    <property type="entry name" value="FAD/NAD(P)-binding domain"/>
    <property type="match status" value="1"/>
</dbReference>
<evidence type="ECO:0000256" key="16">
    <source>
        <dbReference type="SAM" id="MobiDB-lite"/>
    </source>
</evidence>
<dbReference type="EC" id="1.14.13.59" evidence="4"/>
<comment type="catalytic activity">
    <reaction evidence="15">
        <text>L-lysine + NADPH + O2 = N(6)-hydroxy-L-lysine + NADP(+) + H2O</text>
        <dbReference type="Rhea" id="RHEA:23228"/>
        <dbReference type="ChEBI" id="CHEBI:15377"/>
        <dbReference type="ChEBI" id="CHEBI:15379"/>
        <dbReference type="ChEBI" id="CHEBI:32551"/>
        <dbReference type="ChEBI" id="CHEBI:57783"/>
        <dbReference type="ChEBI" id="CHEBI:57820"/>
        <dbReference type="ChEBI" id="CHEBI:58349"/>
        <dbReference type="EC" id="1.14.13.59"/>
    </reaction>
</comment>
<reference evidence="17 18" key="1">
    <citation type="submission" date="2019-02" db="EMBL/GenBank/DDBJ databases">
        <title>Kribbella capetownensis sp. nov. and Kribbella speibonae sp. nov., isolated from soil.</title>
        <authorList>
            <person name="Curtis S.M."/>
            <person name="Norton I."/>
            <person name="Everest G.J."/>
            <person name="Meyers P.R."/>
        </authorList>
    </citation>
    <scope>NUCLEOTIDE SEQUENCE [LARGE SCALE GENOMIC DNA]</scope>
    <source>
        <strain evidence="17 18">DSM 27082</strain>
    </source>
</reference>
<dbReference type="InterPro" id="IPR036188">
    <property type="entry name" value="FAD/NAD-bd_sf"/>
</dbReference>
<dbReference type="SUPFAM" id="SSF51905">
    <property type="entry name" value="FAD/NAD(P)-binding domain"/>
    <property type="match status" value="1"/>
</dbReference>
<dbReference type="Proteomes" id="UP000292695">
    <property type="component" value="Unassembled WGS sequence"/>
</dbReference>
<evidence type="ECO:0000256" key="12">
    <source>
        <dbReference type="ARBA" id="ARBA00031158"/>
    </source>
</evidence>
<evidence type="ECO:0000256" key="7">
    <source>
        <dbReference type="ARBA" id="ARBA00022827"/>
    </source>
</evidence>
<keyword evidence="6" id="KW-0285">Flavoprotein</keyword>
<keyword evidence="7" id="KW-0274">FAD</keyword>
<keyword evidence="18" id="KW-1185">Reference proteome</keyword>
<dbReference type="EMBL" id="SJKA01000015">
    <property type="protein sequence ID" value="TCC24418.1"/>
    <property type="molecule type" value="Genomic_DNA"/>
</dbReference>
<evidence type="ECO:0000256" key="14">
    <source>
        <dbReference type="ARBA" id="ARBA00032738"/>
    </source>
</evidence>
<evidence type="ECO:0000256" key="15">
    <source>
        <dbReference type="ARBA" id="ARBA00048407"/>
    </source>
</evidence>
<dbReference type="GO" id="GO:0006879">
    <property type="term" value="P:intracellular iron ion homeostasis"/>
    <property type="evidence" value="ECO:0007669"/>
    <property type="project" value="TreeGrafter"/>
</dbReference>
<organism evidence="17 18">
    <name type="scientific">Kribbella sindirgiensis</name>
    <dbReference type="NCBI Taxonomy" id="1124744"/>
    <lineage>
        <taxon>Bacteria</taxon>
        <taxon>Bacillati</taxon>
        <taxon>Actinomycetota</taxon>
        <taxon>Actinomycetes</taxon>
        <taxon>Propionibacteriales</taxon>
        <taxon>Kribbellaceae</taxon>
        <taxon>Kribbella</taxon>
    </lineage>
</organism>